<proteinExistence type="predicted"/>
<dbReference type="Proteomes" id="UP000570493">
    <property type="component" value="Unassembled WGS sequence"/>
</dbReference>
<reference evidence="1" key="1">
    <citation type="submission" date="2020-04" db="EMBL/GenBank/DDBJ databases">
        <title>Genome Sequencing for Pseudoaltermonas arctica.</title>
        <authorList>
            <person name="Elkins N.S."/>
        </authorList>
    </citation>
    <scope>NUCLEOTIDE SEQUENCE [LARGE SCALE GENOMIC DNA]</scope>
    <source>
        <strain evidence="1">NEC-BIFX-2020_0012</strain>
    </source>
</reference>
<organism evidence="1 2">
    <name type="scientific">Pseudoalteromonas arctica</name>
    <dbReference type="NCBI Taxonomy" id="394751"/>
    <lineage>
        <taxon>Bacteria</taxon>
        <taxon>Pseudomonadati</taxon>
        <taxon>Pseudomonadota</taxon>
        <taxon>Gammaproteobacteria</taxon>
        <taxon>Alteromonadales</taxon>
        <taxon>Pseudoalteromonadaceae</taxon>
        <taxon>Pseudoalteromonas</taxon>
    </lineage>
</organism>
<gene>
    <name evidence="1" type="ORF">HHO47_16450</name>
</gene>
<dbReference type="EMBL" id="JABBMT010000036">
    <property type="protein sequence ID" value="NMM42367.1"/>
    <property type="molecule type" value="Genomic_DNA"/>
</dbReference>
<comment type="caution">
    <text evidence="1">The sequence shown here is derived from an EMBL/GenBank/DDBJ whole genome shotgun (WGS) entry which is preliminary data.</text>
</comment>
<dbReference type="AlphaFoldDB" id="A0A7Y0HDW4"/>
<evidence type="ECO:0000313" key="2">
    <source>
        <dbReference type="Proteomes" id="UP000570493"/>
    </source>
</evidence>
<name>A0A7Y0HDW4_9GAMM</name>
<evidence type="ECO:0000313" key="1">
    <source>
        <dbReference type="EMBL" id="NMM42367.1"/>
    </source>
</evidence>
<dbReference type="RefSeq" id="WP_169021280.1">
    <property type="nucleotide sequence ID" value="NZ_JABBMT010000036.1"/>
</dbReference>
<accession>A0A7Y0HDW4</accession>
<keyword evidence="2" id="KW-1185">Reference proteome</keyword>
<sequence length="344" mass="38886">MNTREIVEETIASTGSGKSADVCAQAILCHLIQDVMPFQGIELRSFDELAIMMRQADSAHIYAEGGIFYFSAFYKHTDRYPIGRNYFIQTAKLFEVPQLKSKFEVNGIKLPIISAHDFGLLIEEHNFKKRIKAFRERQSKETKLFKGLFEGRTESTNVEKAMFLNTTGCLVCGNDEYQMVSSTLSAQKGFMLGFNLCSKHIDIAKDENSLIEYLAKAYDQPSPIKVMPLGAEEHFYEVKNWLPEALGCELLKASNNTLTLIRPSGLKGIFRLDDLCDYAYMIIDSKGKEVARIDSANHHDVDYGPDHLHPNLRKNKKAVESSFTTGSPLIDTKKIIGLIEQYEN</sequence>
<protein>
    <submittedName>
        <fullName evidence="1">Uncharacterized protein</fullName>
    </submittedName>
</protein>